<evidence type="ECO:0000256" key="1">
    <source>
        <dbReference type="SAM" id="Phobius"/>
    </source>
</evidence>
<evidence type="ECO:0000313" key="2">
    <source>
        <dbReference type="Proteomes" id="UP000504637"/>
    </source>
</evidence>
<feature type="transmembrane region" description="Helical" evidence="1">
    <location>
        <begin position="564"/>
        <end position="582"/>
    </location>
</feature>
<dbReference type="InterPro" id="IPR010640">
    <property type="entry name" value="Low_temperature_requirement_A"/>
</dbReference>
<gene>
    <name evidence="3" type="ORF">K489DRAFT_375722</name>
</gene>
<proteinExistence type="predicted"/>
<protein>
    <recommendedName>
        <fullName evidence="4">Low temperature requirement A</fullName>
    </recommendedName>
</protein>
<feature type="transmembrane region" description="Helical" evidence="1">
    <location>
        <begin position="297"/>
        <end position="322"/>
    </location>
</feature>
<feature type="transmembrane region" description="Helical" evidence="1">
    <location>
        <begin position="436"/>
        <end position="455"/>
    </location>
</feature>
<dbReference type="RefSeq" id="XP_033464643.1">
    <property type="nucleotide sequence ID" value="XM_033603748.1"/>
</dbReference>
<evidence type="ECO:0000313" key="3">
    <source>
        <dbReference type="RefSeq" id="XP_033464643.1"/>
    </source>
</evidence>
<reference evidence="3" key="3">
    <citation type="submission" date="2025-08" db="UniProtKB">
        <authorList>
            <consortium name="RefSeq"/>
        </authorList>
    </citation>
    <scope>IDENTIFICATION</scope>
    <source>
        <strain evidence="3">CBS 342.82</strain>
    </source>
</reference>
<organism evidence="3">
    <name type="scientific">Dissoconium aciculare CBS 342.82</name>
    <dbReference type="NCBI Taxonomy" id="1314786"/>
    <lineage>
        <taxon>Eukaryota</taxon>
        <taxon>Fungi</taxon>
        <taxon>Dikarya</taxon>
        <taxon>Ascomycota</taxon>
        <taxon>Pezizomycotina</taxon>
        <taxon>Dothideomycetes</taxon>
        <taxon>Dothideomycetidae</taxon>
        <taxon>Mycosphaerellales</taxon>
        <taxon>Dissoconiaceae</taxon>
        <taxon>Dissoconium</taxon>
    </lineage>
</organism>
<name>A0A6J3MKV8_9PEZI</name>
<keyword evidence="1" id="KW-1133">Transmembrane helix</keyword>
<dbReference type="GeneID" id="54361548"/>
<feature type="transmembrane region" description="Helical" evidence="1">
    <location>
        <begin position="411"/>
        <end position="430"/>
    </location>
</feature>
<evidence type="ECO:0008006" key="4">
    <source>
        <dbReference type="Google" id="ProtNLM"/>
    </source>
</evidence>
<keyword evidence="2" id="KW-1185">Reference proteome</keyword>
<keyword evidence="1" id="KW-0812">Transmembrane</keyword>
<dbReference type="PANTHER" id="PTHR36840">
    <property type="entry name" value="BLL5714 PROTEIN"/>
    <property type="match status" value="1"/>
</dbReference>
<sequence length="664" mass="74507">MSGVDVERQALPAVTNADAVNSASPHKTGDRVREVFRHFLHPNGKRVHVAQSPEEAERLRNDLRRNSNVEDFDVVLSGTQEHLETLRLAQNHHENHQNELREKHKDVYDHITSVNHNLAAIADELKRVGTNGVSLDAHFGRFGYDAHVRSYDEDPSAARSISGASSESSSPAYERGFATTLKLFKTPVVRQYFHKGILWRASGAQEVQSFELFIDLLFVGIIAVIGDVTSEDPTAVSLLRFVITFTLSWKIWNDMALFISWFETDDVFQRVSVLFLLICLFGYTTNITHAFEEESTYATLIGFYLAARIFMASYLLLISWLIPMVRSVMIYHAIAIFIAAALWIGSVHVEYPNQLALIWIAMFIEVTGSVSHVFVKSMLTKIAPSAGRWMEKKFEFYPAINIEHRTERTNAFVGLVFGYTVVAILFQSVTNGIDAFFGKAVLGLIQCFIFNWLYFEVDGSNLSKHAIRRSKTSAFAWSLAHLPFIMAFILAGGALARLVVAHDCPDTGLERLTETYQERSEGEIPGGIRWFYSAGLGTALIMMMTISISHVHKEVDGLRLPKKFRLVARLAVACVMVLLPLAENLNSLELIGIVTALLVFLLILELWATSSCNDRIFGRATQCRYVGRTSRRNVEALTRDEKGGVDIDQLEVDEEKESGTTICP</sequence>
<reference evidence="3" key="1">
    <citation type="submission" date="2020-01" db="EMBL/GenBank/DDBJ databases">
        <authorList>
            <consortium name="DOE Joint Genome Institute"/>
            <person name="Haridas S."/>
            <person name="Albert R."/>
            <person name="Binder M."/>
            <person name="Bloem J."/>
            <person name="Labutti K."/>
            <person name="Salamov A."/>
            <person name="Andreopoulos B."/>
            <person name="Baker S.E."/>
            <person name="Barry K."/>
            <person name="Bills G."/>
            <person name="Bluhm B.H."/>
            <person name="Cannon C."/>
            <person name="Castanera R."/>
            <person name="Culley D.E."/>
            <person name="Daum C."/>
            <person name="Ezra D."/>
            <person name="Gonzalez J.B."/>
            <person name="Henrissat B."/>
            <person name="Kuo A."/>
            <person name="Liang C."/>
            <person name="Lipzen A."/>
            <person name="Lutzoni F."/>
            <person name="Magnuson J."/>
            <person name="Mondo S."/>
            <person name="Nolan M."/>
            <person name="Ohm R."/>
            <person name="Pangilinan J."/>
            <person name="Park H.-J."/>
            <person name="Ramirez L."/>
            <person name="Alfaro M."/>
            <person name="Sun H."/>
            <person name="Tritt A."/>
            <person name="Yoshinaga Y."/>
            <person name="Zwiers L.-H."/>
            <person name="Turgeon B.G."/>
            <person name="Goodwin S.B."/>
            <person name="Spatafora J.W."/>
            <person name="Crous P.W."/>
            <person name="Grigoriev I.V."/>
        </authorList>
    </citation>
    <scope>NUCLEOTIDE SEQUENCE</scope>
    <source>
        <strain evidence="3">CBS 342.82</strain>
    </source>
</reference>
<dbReference type="AlphaFoldDB" id="A0A6J3MKV8"/>
<dbReference type="Pfam" id="PF06772">
    <property type="entry name" value="LtrA"/>
    <property type="match status" value="1"/>
</dbReference>
<dbReference type="OrthoDB" id="191995at2759"/>
<feature type="transmembrane region" description="Helical" evidence="1">
    <location>
        <begin position="273"/>
        <end position="291"/>
    </location>
</feature>
<dbReference type="Proteomes" id="UP000504637">
    <property type="component" value="Unplaced"/>
</dbReference>
<reference evidence="3" key="2">
    <citation type="submission" date="2020-04" db="EMBL/GenBank/DDBJ databases">
        <authorList>
            <consortium name="NCBI Genome Project"/>
        </authorList>
    </citation>
    <scope>NUCLEOTIDE SEQUENCE</scope>
    <source>
        <strain evidence="3">CBS 342.82</strain>
    </source>
</reference>
<feature type="transmembrane region" description="Helical" evidence="1">
    <location>
        <begin position="530"/>
        <end position="552"/>
    </location>
</feature>
<feature type="transmembrane region" description="Helical" evidence="1">
    <location>
        <begin position="329"/>
        <end position="349"/>
    </location>
</feature>
<feature type="transmembrane region" description="Helical" evidence="1">
    <location>
        <begin position="475"/>
        <end position="500"/>
    </location>
</feature>
<feature type="transmembrane region" description="Helical" evidence="1">
    <location>
        <begin position="355"/>
        <end position="375"/>
    </location>
</feature>
<keyword evidence="1" id="KW-0472">Membrane</keyword>
<feature type="transmembrane region" description="Helical" evidence="1">
    <location>
        <begin position="588"/>
        <end position="608"/>
    </location>
</feature>
<accession>A0A6J3MKV8</accession>
<dbReference type="PANTHER" id="PTHR36840:SF1">
    <property type="entry name" value="BLL5714 PROTEIN"/>
    <property type="match status" value="1"/>
</dbReference>